<name>A0A1W7R9Y2_9SCOR</name>
<organism evidence="2">
    <name type="scientific">Hadrurus spadix</name>
    <dbReference type="NCBI Taxonomy" id="141984"/>
    <lineage>
        <taxon>Eukaryota</taxon>
        <taxon>Metazoa</taxon>
        <taxon>Ecdysozoa</taxon>
        <taxon>Arthropoda</taxon>
        <taxon>Chelicerata</taxon>
        <taxon>Arachnida</taxon>
        <taxon>Scorpiones</taxon>
        <taxon>Iurida</taxon>
        <taxon>Iuroidea</taxon>
        <taxon>Hadrurus</taxon>
    </lineage>
</organism>
<accession>A0A1W7R9Y2</accession>
<dbReference type="InterPro" id="IPR038175">
    <property type="entry name" value="CBM21_dom_sf"/>
</dbReference>
<dbReference type="Pfam" id="PF03370">
    <property type="entry name" value="CBM_21"/>
    <property type="match status" value="1"/>
</dbReference>
<dbReference type="PROSITE" id="PS51159">
    <property type="entry name" value="CBM21"/>
    <property type="match status" value="1"/>
</dbReference>
<dbReference type="GO" id="GO:0008157">
    <property type="term" value="F:protein phosphatase 1 binding"/>
    <property type="evidence" value="ECO:0007669"/>
    <property type="project" value="TreeGrafter"/>
</dbReference>
<dbReference type="GO" id="GO:0005979">
    <property type="term" value="P:regulation of glycogen biosynthetic process"/>
    <property type="evidence" value="ECO:0007669"/>
    <property type="project" value="TreeGrafter"/>
</dbReference>
<sequence length="297" mass="34336">MPVDIEMVLSASPSPPLFRHNTLMNFGYPHYAPRNDRSYLDTKRNSFNSCRRHHISTPARSILIDKEQTEINHSKKKVWFADDKGMALTHVRVMTEPSDCPPRWTDDFIEKVTKGIRDRLSLDDSWEPLFLQPASDYLAFRTKLEKECVSLENVIVKEEDDVVTGTIKVKNISFDKEVSIRVTFDQWASQTDIPAIYVPSPLEQEGAAAPYDTFSFTFAIERKARKCQQIELCVRYKCGGSEYWDNNRGTNYKLVTGKNKTDDSVRHRKFVDALTANFTDWAEFASWNNLITEGPYW</sequence>
<protein>
    <submittedName>
        <fullName evidence="2">Protein phosphatase 1 regulatory subunit 3C-B</fullName>
    </submittedName>
</protein>
<dbReference type="EMBL" id="GFAH01000445">
    <property type="protein sequence ID" value="JAV47944.1"/>
    <property type="molecule type" value="Transcribed_RNA"/>
</dbReference>
<dbReference type="GO" id="GO:0000164">
    <property type="term" value="C:protein phosphatase type 1 complex"/>
    <property type="evidence" value="ECO:0007669"/>
    <property type="project" value="TreeGrafter"/>
</dbReference>
<dbReference type="GO" id="GO:2001069">
    <property type="term" value="F:glycogen binding"/>
    <property type="evidence" value="ECO:0007669"/>
    <property type="project" value="TreeGrafter"/>
</dbReference>
<dbReference type="PANTHER" id="PTHR12307:SF48">
    <property type="entry name" value="PROTEIN PHOSPHATASE 1 REGULATORY SUBUNIT"/>
    <property type="match status" value="1"/>
</dbReference>
<feature type="domain" description="CBM21" evidence="1">
    <location>
        <begin position="141"/>
        <end position="255"/>
    </location>
</feature>
<reference evidence="2" key="1">
    <citation type="submission" date="2016-11" db="EMBL/GenBank/DDBJ databases">
        <title>Venom-gland transcriptomics and venom proteomics of the black-back scorpion (Hadrurus spadix) reveal detectability challenges and an unexplored realm of animal toxin diversity.</title>
        <authorList>
            <person name="Rokyta D.R."/>
            <person name="Ward M.J."/>
        </authorList>
    </citation>
    <scope>NUCLEOTIDE SEQUENCE</scope>
    <source>
        <tissue evidence="2">Venom gland</tissue>
    </source>
</reference>
<dbReference type="Gene3D" id="2.60.40.2440">
    <property type="entry name" value="Carbohydrate binding type-21 domain"/>
    <property type="match status" value="1"/>
</dbReference>
<evidence type="ECO:0000313" key="2">
    <source>
        <dbReference type="EMBL" id="JAV47944.1"/>
    </source>
</evidence>
<dbReference type="InterPro" id="IPR005036">
    <property type="entry name" value="CBM21_dom"/>
</dbReference>
<dbReference type="InterPro" id="IPR050782">
    <property type="entry name" value="PP1_regulatory_subunit_3"/>
</dbReference>
<evidence type="ECO:0000259" key="1">
    <source>
        <dbReference type="PROSITE" id="PS51159"/>
    </source>
</evidence>
<proteinExistence type="predicted"/>
<dbReference type="AlphaFoldDB" id="A0A1W7R9Y2"/>
<dbReference type="PANTHER" id="PTHR12307">
    <property type="entry name" value="PROTEIN PHOSPHATASE 1 REGULATORY SUBUNIT"/>
    <property type="match status" value="1"/>
</dbReference>